<dbReference type="EMBL" id="BTSY01000005">
    <property type="protein sequence ID" value="GMT27629.1"/>
    <property type="molecule type" value="Genomic_DNA"/>
</dbReference>
<protein>
    <recommendedName>
        <fullName evidence="3">RNase H type-1 domain-containing protein</fullName>
    </recommendedName>
</protein>
<gene>
    <name evidence="1" type="ORF">PFISCL1PPCAC_18926</name>
</gene>
<organism evidence="1 2">
    <name type="scientific">Pristionchus fissidentatus</name>
    <dbReference type="NCBI Taxonomy" id="1538716"/>
    <lineage>
        <taxon>Eukaryota</taxon>
        <taxon>Metazoa</taxon>
        <taxon>Ecdysozoa</taxon>
        <taxon>Nematoda</taxon>
        <taxon>Chromadorea</taxon>
        <taxon>Rhabditida</taxon>
        <taxon>Rhabditina</taxon>
        <taxon>Diplogasteromorpha</taxon>
        <taxon>Diplogasteroidea</taxon>
        <taxon>Neodiplogasteridae</taxon>
        <taxon>Pristionchus</taxon>
    </lineage>
</organism>
<accession>A0AAV5WA59</accession>
<evidence type="ECO:0008006" key="3">
    <source>
        <dbReference type="Google" id="ProtNLM"/>
    </source>
</evidence>
<evidence type="ECO:0000313" key="1">
    <source>
        <dbReference type="EMBL" id="GMT27629.1"/>
    </source>
</evidence>
<evidence type="ECO:0000313" key="2">
    <source>
        <dbReference type="Proteomes" id="UP001432322"/>
    </source>
</evidence>
<sequence>RRPRRRTRSRLKRTPKSRRRSTFWHARRIVPRRDVVVSIATVTRVTIEPDTPNHYYTCRCTRMAQCFLVLTLPSVSSFGAGNPLNTGIALRASKHDSGLCELAAIQVALRILLNNPEDRERQIVIRTDYKNVLDSSRHEKDRVFAAEY</sequence>
<feature type="non-terminal residue" evidence="1">
    <location>
        <position position="1"/>
    </location>
</feature>
<keyword evidence="2" id="KW-1185">Reference proteome</keyword>
<dbReference type="AlphaFoldDB" id="A0AAV5WA59"/>
<comment type="caution">
    <text evidence="1">The sequence shown here is derived from an EMBL/GenBank/DDBJ whole genome shotgun (WGS) entry which is preliminary data.</text>
</comment>
<reference evidence="1" key="1">
    <citation type="submission" date="2023-10" db="EMBL/GenBank/DDBJ databases">
        <title>Genome assembly of Pristionchus species.</title>
        <authorList>
            <person name="Yoshida K."/>
            <person name="Sommer R.J."/>
        </authorList>
    </citation>
    <scope>NUCLEOTIDE SEQUENCE</scope>
    <source>
        <strain evidence="1">RS5133</strain>
    </source>
</reference>
<proteinExistence type="predicted"/>
<dbReference type="Proteomes" id="UP001432322">
    <property type="component" value="Unassembled WGS sequence"/>
</dbReference>
<name>A0AAV5WA59_9BILA</name>